<keyword evidence="4" id="KW-1185">Reference proteome</keyword>
<dbReference type="KEGG" id="mgl:MGL_4174"/>
<dbReference type="RefSeq" id="XP_001728695.1">
    <property type="nucleotide sequence ID" value="XM_001728643.1"/>
</dbReference>
<feature type="compositionally biased region" description="Polar residues" evidence="1">
    <location>
        <begin position="253"/>
        <end position="267"/>
    </location>
</feature>
<dbReference type="InterPro" id="IPR012916">
    <property type="entry name" value="RED_N"/>
</dbReference>
<feature type="compositionally biased region" description="Basic and acidic residues" evidence="1">
    <location>
        <begin position="333"/>
        <end position="346"/>
    </location>
</feature>
<evidence type="ECO:0000259" key="2">
    <source>
        <dbReference type="Pfam" id="PF07808"/>
    </source>
</evidence>
<feature type="compositionally biased region" description="Acidic residues" evidence="1">
    <location>
        <begin position="227"/>
        <end position="236"/>
    </location>
</feature>
<feature type="compositionally biased region" description="Polar residues" evidence="1">
    <location>
        <begin position="192"/>
        <end position="215"/>
    </location>
</feature>
<dbReference type="InParanoid" id="A8QDA9"/>
<feature type="domain" description="RED-like N-terminal" evidence="2">
    <location>
        <begin position="13"/>
        <end position="127"/>
    </location>
</feature>
<comment type="caution">
    <text evidence="3">The sequence shown here is derived from an EMBL/GenBank/DDBJ whole genome shotgun (WGS) entry which is preliminary data.</text>
</comment>
<dbReference type="VEuPathDB" id="FungiDB:MGL_4174"/>
<reference evidence="3 4" key="1">
    <citation type="journal article" date="2007" name="Proc. Natl. Acad. Sci. U.S.A.">
        <title>Dandruff-associated Malassezia genomes reveal convergent and divergent virulence traits shared with plant and human fungal pathogens.</title>
        <authorList>
            <person name="Xu J."/>
            <person name="Saunders C.W."/>
            <person name="Hu P."/>
            <person name="Grant R.A."/>
            <person name="Boekhout T."/>
            <person name="Kuramae E.E."/>
            <person name="Kronstad J.W."/>
            <person name="Deangelis Y.M."/>
            <person name="Reeder N.L."/>
            <person name="Johnstone K.R."/>
            <person name="Leland M."/>
            <person name="Fieno A.M."/>
            <person name="Begley W.M."/>
            <person name="Sun Y."/>
            <person name="Lacey M.P."/>
            <person name="Chaudhary T."/>
            <person name="Keough T."/>
            <person name="Chu L."/>
            <person name="Sears R."/>
            <person name="Yuan B."/>
            <person name="Dawson T.L.Jr."/>
        </authorList>
    </citation>
    <scope>NUCLEOTIDE SEQUENCE [LARGE SCALE GENOMIC DNA]</scope>
    <source>
        <strain evidence="4">ATCC MYA-4612 / CBS 7966</strain>
    </source>
</reference>
<evidence type="ECO:0000313" key="4">
    <source>
        <dbReference type="Proteomes" id="UP000008837"/>
    </source>
</evidence>
<feature type="compositionally biased region" description="Polar residues" evidence="1">
    <location>
        <begin position="303"/>
        <end position="325"/>
    </location>
</feature>
<feature type="region of interest" description="Disordered" evidence="1">
    <location>
        <begin position="132"/>
        <end position="371"/>
    </location>
</feature>
<feature type="compositionally biased region" description="Basic and acidic residues" evidence="1">
    <location>
        <begin position="13"/>
        <end position="22"/>
    </location>
</feature>
<feature type="region of interest" description="Disordered" evidence="1">
    <location>
        <begin position="1"/>
        <end position="40"/>
    </location>
</feature>
<gene>
    <name evidence="3" type="ORF">MGL_4174</name>
</gene>
<dbReference type="GeneID" id="5853002"/>
<name>A8QDA9_MALGO</name>
<feature type="compositionally biased region" description="Basic and acidic residues" evidence="1">
    <location>
        <begin position="174"/>
        <end position="190"/>
    </location>
</feature>
<dbReference type="EMBL" id="AAYY01000021">
    <property type="protein sequence ID" value="EDP41481.1"/>
    <property type="molecule type" value="Genomic_DNA"/>
</dbReference>
<organism evidence="3 4">
    <name type="scientific">Malassezia globosa (strain ATCC MYA-4612 / CBS 7966)</name>
    <name type="common">Dandruff-associated fungus</name>
    <dbReference type="NCBI Taxonomy" id="425265"/>
    <lineage>
        <taxon>Eukaryota</taxon>
        <taxon>Fungi</taxon>
        <taxon>Dikarya</taxon>
        <taxon>Basidiomycota</taxon>
        <taxon>Ustilaginomycotina</taxon>
        <taxon>Malasseziomycetes</taxon>
        <taxon>Malasseziales</taxon>
        <taxon>Malasseziaceae</taxon>
        <taxon>Malassezia</taxon>
    </lineage>
</organism>
<dbReference type="Pfam" id="PF07808">
    <property type="entry name" value="RED_N"/>
    <property type="match status" value="1"/>
</dbReference>
<dbReference type="OMA" id="PSEWSRW"/>
<protein>
    <recommendedName>
        <fullName evidence="2">RED-like N-terminal domain-containing protein</fullName>
    </recommendedName>
</protein>
<dbReference type="Proteomes" id="UP000008837">
    <property type="component" value="Unassembled WGS sequence"/>
</dbReference>
<feature type="compositionally biased region" description="Polar residues" evidence="1">
    <location>
        <begin position="275"/>
        <end position="291"/>
    </location>
</feature>
<evidence type="ECO:0000313" key="3">
    <source>
        <dbReference type="EMBL" id="EDP41481.1"/>
    </source>
</evidence>
<dbReference type="OrthoDB" id="3365958at2759"/>
<dbReference type="AlphaFoldDB" id="A8QDA9"/>
<proteinExistence type="predicted"/>
<feature type="compositionally biased region" description="Polar residues" evidence="1">
    <location>
        <begin position="25"/>
        <end position="40"/>
    </location>
</feature>
<sequence>MDQRGFRQLLASRSHEPRRDESNYAVHNTTDSDGSVSMMQPRSVLLNRSSESRQEQYKQMLGAEEAASGRTKGLDFALLAKQKELMAQSSEPQEVDLDAAFMEGQHTAQANANAEAQAAEYRAKFRKVAAHPEAPDIIYVNGKRMRKKKKKSLDPQPVSEPRHSNAVPDDVPPVDEKQRGEKRASRDERVTAPSSSGIDASQANEPTRASQSAVSTGHMDKSRSGESDDDAADIFDDAGVWNGLSSDDEHTPAPTSTTDKASTSLHGTCTDWFRQGTSTRSDLPAQPSSSDPETDTVPAPDQNGPSVPASTAGPQRLQGLSSSALPSEWSRWLLDREEKKARHASSEQEQAVSAPRKRRRSRKGRGDGDSP</sequence>
<dbReference type="STRING" id="425265.A8QDA9"/>
<evidence type="ECO:0000256" key="1">
    <source>
        <dbReference type="SAM" id="MobiDB-lite"/>
    </source>
</evidence>
<accession>A8QDA9</accession>